<feature type="non-terminal residue" evidence="1">
    <location>
        <position position="63"/>
    </location>
</feature>
<protein>
    <submittedName>
        <fullName evidence="1">Uncharacterized protein</fullName>
    </submittedName>
</protein>
<gene>
    <name evidence="1" type="ORF">VE25_00650</name>
</gene>
<keyword evidence="2" id="KW-1185">Reference proteome</keyword>
<evidence type="ECO:0000313" key="2">
    <source>
        <dbReference type="Proteomes" id="UP000033632"/>
    </source>
</evidence>
<sequence length="63" mass="7010">MAGDENFGNWGGGWRIVRMLASGDLRLFALESIEKQTGDGYDRIKEIEEKSGGFNSKRPGVVY</sequence>
<name>A0A0F5FXT4_9HYPH</name>
<reference evidence="1 2" key="1">
    <citation type="submission" date="2015-03" db="EMBL/GenBank/DDBJ databases">
        <authorList>
            <person name="Hassan Y.I."/>
            <person name="Lepp D."/>
            <person name="Li X.-Z."/>
            <person name="Zhou T."/>
        </authorList>
    </citation>
    <scope>NUCLEOTIDE SEQUENCE [LARGE SCALE GENOMIC DNA]</scope>
    <source>
        <strain evidence="1 2">BD-c194</strain>
    </source>
</reference>
<proteinExistence type="predicted"/>
<accession>A0A0F5FXT4</accession>
<comment type="caution">
    <text evidence="1">The sequence shown here is derived from an EMBL/GenBank/DDBJ whole genome shotgun (WGS) entry which is preliminary data.</text>
</comment>
<dbReference type="EMBL" id="JZEX01000015">
    <property type="protein sequence ID" value="KKB13686.1"/>
    <property type="molecule type" value="Genomic_DNA"/>
</dbReference>
<dbReference type="AlphaFoldDB" id="A0A0F5FXT4"/>
<dbReference type="Proteomes" id="UP000033632">
    <property type="component" value="Unassembled WGS sequence"/>
</dbReference>
<organism evidence="1 2">
    <name type="scientific">Devosia geojensis</name>
    <dbReference type="NCBI Taxonomy" id="443610"/>
    <lineage>
        <taxon>Bacteria</taxon>
        <taxon>Pseudomonadati</taxon>
        <taxon>Pseudomonadota</taxon>
        <taxon>Alphaproteobacteria</taxon>
        <taxon>Hyphomicrobiales</taxon>
        <taxon>Devosiaceae</taxon>
        <taxon>Devosia</taxon>
    </lineage>
</organism>
<evidence type="ECO:0000313" key="1">
    <source>
        <dbReference type="EMBL" id="KKB13686.1"/>
    </source>
</evidence>